<dbReference type="EMBL" id="JAUEPN010000014">
    <property type="protein sequence ID" value="KAK3290267.1"/>
    <property type="molecule type" value="Genomic_DNA"/>
</dbReference>
<dbReference type="AlphaFoldDB" id="A0AAE0LM58"/>
<proteinExistence type="predicted"/>
<keyword evidence="3" id="KW-1185">Reference proteome</keyword>
<name>A0AAE0LM58_9PEZI</name>
<comment type="caution">
    <text evidence="2">The sequence shown here is derived from an EMBL/GenBank/DDBJ whole genome shotgun (WGS) entry which is preliminary data.</text>
</comment>
<evidence type="ECO:0000256" key="1">
    <source>
        <dbReference type="SAM" id="SignalP"/>
    </source>
</evidence>
<reference evidence="2" key="1">
    <citation type="journal article" date="2023" name="Mol. Phylogenet. Evol.">
        <title>Genome-scale phylogeny and comparative genomics of the fungal order Sordariales.</title>
        <authorList>
            <person name="Hensen N."/>
            <person name="Bonometti L."/>
            <person name="Westerberg I."/>
            <person name="Brannstrom I.O."/>
            <person name="Guillou S."/>
            <person name="Cros-Aarteil S."/>
            <person name="Calhoun S."/>
            <person name="Haridas S."/>
            <person name="Kuo A."/>
            <person name="Mondo S."/>
            <person name="Pangilinan J."/>
            <person name="Riley R."/>
            <person name="LaButti K."/>
            <person name="Andreopoulos B."/>
            <person name="Lipzen A."/>
            <person name="Chen C."/>
            <person name="Yan M."/>
            <person name="Daum C."/>
            <person name="Ng V."/>
            <person name="Clum A."/>
            <person name="Steindorff A."/>
            <person name="Ohm R.A."/>
            <person name="Martin F."/>
            <person name="Silar P."/>
            <person name="Natvig D.O."/>
            <person name="Lalanne C."/>
            <person name="Gautier V."/>
            <person name="Ament-Velasquez S.L."/>
            <person name="Kruys A."/>
            <person name="Hutchinson M.I."/>
            <person name="Powell A.J."/>
            <person name="Barry K."/>
            <person name="Miller A.N."/>
            <person name="Grigoriev I.V."/>
            <person name="Debuchy R."/>
            <person name="Gladieux P."/>
            <person name="Hiltunen Thoren M."/>
            <person name="Johannesson H."/>
        </authorList>
    </citation>
    <scope>NUCLEOTIDE SEQUENCE</scope>
    <source>
        <strain evidence="2">CBS 168.71</strain>
    </source>
</reference>
<evidence type="ECO:0000313" key="3">
    <source>
        <dbReference type="Proteomes" id="UP001278766"/>
    </source>
</evidence>
<accession>A0AAE0LM58</accession>
<sequence>MKFDIGNLVLAAALLLAGGKGAMAFDCEVLQCFQDHGDNLPIHQTVPFCHSDDMYIGPEGGQQTCRCFKDACSLFKSRCEGRGWRVHTLGGCVCTGPSAC</sequence>
<dbReference type="Proteomes" id="UP001278766">
    <property type="component" value="Unassembled WGS sequence"/>
</dbReference>
<evidence type="ECO:0000313" key="2">
    <source>
        <dbReference type="EMBL" id="KAK3290267.1"/>
    </source>
</evidence>
<reference evidence="2" key="2">
    <citation type="submission" date="2023-06" db="EMBL/GenBank/DDBJ databases">
        <authorList>
            <consortium name="Lawrence Berkeley National Laboratory"/>
            <person name="Haridas S."/>
            <person name="Hensen N."/>
            <person name="Bonometti L."/>
            <person name="Westerberg I."/>
            <person name="Brannstrom I.O."/>
            <person name="Guillou S."/>
            <person name="Cros-Aarteil S."/>
            <person name="Calhoun S."/>
            <person name="Kuo A."/>
            <person name="Mondo S."/>
            <person name="Pangilinan J."/>
            <person name="Riley R."/>
            <person name="Labutti K."/>
            <person name="Andreopoulos B."/>
            <person name="Lipzen A."/>
            <person name="Chen C."/>
            <person name="Yanf M."/>
            <person name="Daum C."/>
            <person name="Ng V."/>
            <person name="Clum A."/>
            <person name="Steindorff A."/>
            <person name="Ohm R."/>
            <person name="Martin F."/>
            <person name="Silar P."/>
            <person name="Natvig D."/>
            <person name="Lalanne C."/>
            <person name="Gautier V."/>
            <person name="Ament-Velasquez S.L."/>
            <person name="Kruys A."/>
            <person name="Hutchinson M.I."/>
            <person name="Powell A.J."/>
            <person name="Barry K."/>
            <person name="Miller A.N."/>
            <person name="Grigoriev I.V."/>
            <person name="Debuchy R."/>
            <person name="Gladieux P."/>
            <person name="Thoren M.H."/>
            <person name="Johannesson H."/>
        </authorList>
    </citation>
    <scope>NUCLEOTIDE SEQUENCE</scope>
    <source>
        <strain evidence="2">CBS 168.71</strain>
    </source>
</reference>
<organism evidence="2 3">
    <name type="scientific">Chaetomium fimeti</name>
    <dbReference type="NCBI Taxonomy" id="1854472"/>
    <lineage>
        <taxon>Eukaryota</taxon>
        <taxon>Fungi</taxon>
        <taxon>Dikarya</taxon>
        <taxon>Ascomycota</taxon>
        <taxon>Pezizomycotina</taxon>
        <taxon>Sordariomycetes</taxon>
        <taxon>Sordariomycetidae</taxon>
        <taxon>Sordariales</taxon>
        <taxon>Chaetomiaceae</taxon>
        <taxon>Chaetomium</taxon>
    </lineage>
</organism>
<feature type="chain" id="PRO_5042150753" evidence="1">
    <location>
        <begin position="25"/>
        <end position="100"/>
    </location>
</feature>
<feature type="signal peptide" evidence="1">
    <location>
        <begin position="1"/>
        <end position="24"/>
    </location>
</feature>
<gene>
    <name evidence="2" type="ORF">B0H64DRAFT_413030</name>
</gene>
<protein>
    <submittedName>
        <fullName evidence="2">Uncharacterized protein</fullName>
    </submittedName>
</protein>
<dbReference type="GeneID" id="87841908"/>
<keyword evidence="1" id="KW-0732">Signal</keyword>
<dbReference type="RefSeq" id="XP_062653781.1">
    <property type="nucleotide sequence ID" value="XM_062804960.1"/>
</dbReference>